<dbReference type="EMBL" id="MRZV01002070">
    <property type="protein sequence ID" value="PIK34826.1"/>
    <property type="molecule type" value="Genomic_DNA"/>
</dbReference>
<evidence type="ECO:0000259" key="7">
    <source>
        <dbReference type="PROSITE" id="PS51194"/>
    </source>
</evidence>
<dbReference type="Gene3D" id="3.40.50.300">
    <property type="entry name" value="P-loop containing nucleotide triphosphate hydrolases"/>
    <property type="match status" value="2"/>
</dbReference>
<evidence type="ECO:0000256" key="5">
    <source>
        <dbReference type="SAM" id="MobiDB-lite"/>
    </source>
</evidence>
<dbReference type="InterPro" id="IPR027417">
    <property type="entry name" value="P-loop_NTPase"/>
</dbReference>
<dbReference type="AlphaFoldDB" id="A0A2G8JGE2"/>
<sequence>MPSHKSSRTRHREKNDRDADRYQRESKHCKHENRERSSRGDNNYKRWDDYRTTDRHNEDSKKKGWRYYGYTEKDLISAPKEDNSKQQSLHRDDEASTSKRLPTERKVLVEIERKPEEKAIVKREVGAKNKEKLLPFMFDWKRHKHELDKLFFESKECLIKRGGQEYRDFWIFLEKYLKFQAREQQKDISVGQSDDKEDVDKTVFKLPKKYDKRYKINISLRYPPRELLDRYGDTDDEDEEALTTSKLREFRTIFLYYLDFCQKQQLSKLVKLKTDQANLPIFKYNDMIVNAVKKHNVVLIAGDTGCGKSTQVPQYLMAAGFDKIACTQPRRIACISLAKRVGFETLNEYGDQVGYQIRFEAKKSSATKIIFLTEGLLLRQIQSDPHLSQYNVIVLDEVHERHLQGDFLLGILRCLLEQRTDLKLVLMSATINLELFSNYFEDAPVIKVPGRLYPIQLEYVSTKKGEIQIEKLDPRPYLRIMQRIDHKYPADQRGDLLVFMSGMKEISTLVEAANVYASQTERWIVLPLHSSLSIAEQDKVFDIAPEGVRKCIVSTNIAETSVTIDGVRFIIDSGKVKEMSYNAQAKMQQLQEFWISQASAEQRKGRAGRTGPGVCFRLYDESDFDGFQDYSTPEIQRVPLDSLALQMLSLGMKNPRVFPFIEPPPVASMETSLVFLREQGAVDTNEKLTSVGTMLANLPVDVVIGKMLIMGTLFQMVEPVLCIAAALSVQSPFTNKAYHDSDAITARKPLESDQGDPFTLLSAFNEWIQVKAERGAGSRKWCKRRCLEEQRFYEMSKLKRQFRDLLKDHNMLGDQNEHNKGMYSVNERLERGRDRRKLSSLKRNKQKNPRKRKVLKLDFIAKPFVVLHPNSIFANNPALLEPPPPEDDNVSLGSKGPLSNKHSLLSYVSLLETNKPYLVNTMKVPALQTILLYATSIDTNMDCTRIIADDWLEFTFTDCEGSQSLVSAVLQLRNVWTRLLAMKLKETELRDGLESPNLEIKHQERLLASKLAQFLDSDVKYTMKRTSQTELQTMYAGPLAVSDSKSSYFTSQSKNASPHPVKGGYQIKDYFIFGCLADASADYISVLRKHWTCPICNQSMVITTLEKLEHEASCSEPEMTSSSQDQSDEAKSQGPKSLRRDYHCPICDEQFSFTTSEILKHRRDHQRTEESKVTS</sequence>
<dbReference type="PROSITE" id="PS51192">
    <property type="entry name" value="HELICASE_ATP_BIND_1"/>
    <property type="match status" value="1"/>
</dbReference>
<dbReference type="InterPro" id="IPR007502">
    <property type="entry name" value="Helicase-assoc_dom"/>
</dbReference>
<dbReference type="CDD" id="cd18791">
    <property type="entry name" value="SF2_C_RHA"/>
    <property type="match status" value="1"/>
</dbReference>
<dbReference type="InterPro" id="IPR001650">
    <property type="entry name" value="Helicase_C-like"/>
</dbReference>
<dbReference type="Proteomes" id="UP000230750">
    <property type="component" value="Unassembled WGS sequence"/>
</dbReference>
<feature type="region of interest" description="Disordered" evidence="5">
    <location>
        <begin position="76"/>
        <end position="102"/>
    </location>
</feature>
<dbReference type="GO" id="GO:0005524">
    <property type="term" value="F:ATP binding"/>
    <property type="evidence" value="ECO:0007669"/>
    <property type="project" value="UniProtKB-KW"/>
</dbReference>
<feature type="domain" description="Helicase ATP-binding" evidence="6">
    <location>
        <begin position="289"/>
        <end position="449"/>
    </location>
</feature>
<dbReference type="GO" id="GO:0016787">
    <property type="term" value="F:hydrolase activity"/>
    <property type="evidence" value="ECO:0007669"/>
    <property type="project" value="UniProtKB-KW"/>
</dbReference>
<dbReference type="FunFam" id="3.40.50.300:FF:000725">
    <property type="entry name" value="probable ATP-dependent RNA helicase DHX34"/>
    <property type="match status" value="1"/>
</dbReference>
<keyword evidence="1" id="KW-0547">Nucleotide-binding</keyword>
<dbReference type="SUPFAM" id="SSF52540">
    <property type="entry name" value="P-loop containing nucleoside triphosphate hydrolases"/>
    <property type="match status" value="1"/>
</dbReference>
<comment type="caution">
    <text evidence="8">The sequence shown here is derived from an EMBL/GenBank/DDBJ whole genome shotgun (WGS) entry which is preliminary data.</text>
</comment>
<feature type="domain" description="Helicase C-terminal" evidence="7">
    <location>
        <begin position="483"/>
        <end position="651"/>
    </location>
</feature>
<dbReference type="FunFam" id="3.40.50.300:FF:000540">
    <property type="entry name" value="probable ATP-dependent RNA helicase DHX34"/>
    <property type="match status" value="1"/>
</dbReference>
<dbReference type="STRING" id="307972.A0A2G8JGE2"/>
<dbReference type="Pfam" id="PF00271">
    <property type="entry name" value="Helicase_C"/>
    <property type="match status" value="1"/>
</dbReference>
<dbReference type="FunFam" id="1.20.120.1080:FF:000005">
    <property type="entry name" value="ATP-dependent helicase HrpA"/>
    <property type="match status" value="1"/>
</dbReference>
<dbReference type="PROSITE" id="PS51194">
    <property type="entry name" value="HELICASE_CTER"/>
    <property type="match status" value="1"/>
</dbReference>
<keyword evidence="4" id="KW-0067">ATP-binding</keyword>
<keyword evidence="3 8" id="KW-0347">Helicase</keyword>
<dbReference type="SMART" id="SM00487">
    <property type="entry name" value="DEXDc"/>
    <property type="match status" value="1"/>
</dbReference>
<keyword evidence="2" id="KW-0378">Hydrolase</keyword>
<evidence type="ECO:0000259" key="6">
    <source>
        <dbReference type="PROSITE" id="PS51192"/>
    </source>
</evidence>
<dbReference type="Pfam" id="PF24485">
    <property type="entry name" value="zf-C2H2_DHX34"/>
    <property type="match status" value="1"/>
</dbReference>
<accession>A0A2G8JGE2</accession>
<evidence type="ECO:0000256" key="4">
    <source>
        <dbReference type="ARBA" id="ARBA00022840"/>
    </source>
</evidence>
<evidence type="ECO:0000256" key="3">
    <source>
        <dbReference type="ARBA" id="ARBA00022806"/>
    </source>
</evidence>
<gene>
    <name evidence="8" type="ORF">BSL78_28357</name>
</gene>
<name>A0A2G8JGE2_STIJA</name>
<evidence type="ECO:0000256" key="1">
    <source>
        <dbReference type="ARBA" id="ARBA00022741"/>
    </source>
</evidence>
<dbReference type="SMART" id="SM00847">
    <property type="entry name" value="HA2"/>
    <property type="match status" value="1"/>
</dbReference>
<proteinExistence type="predicted"/>
<dbReference type="GO" id="GO:0003723">
    <property type="term" value="F:RNA binding"/>
    <property type="evidence" value="ECO:0007669"/>
    <property type="project" value="TreeGrafter"/>
</dbReference>
<organism evidence="8 9">
    <name type="scientific">Stichopus japonicus</name>
    <name type="common">Sea cucumber</name>
    <dbReference type="NCBI Taxonomy" id="307972"/>
    <lineage>
        <taxon>Eukaryota</taxon>
        <taxon>Metazoa</taxon>
        <taxon>Echinodermata</taxon>
        <taxon>Eleutherozoa</taxon>
        <taxon>Echinozoa</taxon>
        <taxon>Holothuroidea</taxon>
        <taxon>Aspidochirotacea</taxon>
        <taxon>Aspidochirotida</taxon>
        <taxon>Stichopodidae</taxon>
        <taxon>Apostichopus</taxon>
    </lineage>
</organism>
<feature type="compositionally biased region" description="Basic and acidic residues" evidence="5">
    <location>
        <begin position="13"/>
        <end position="62"/>
    </location>
</feature>
<dbReference type="SMART" id="SM00490">
    <property type="entry name" value="HELICc"/>
    <property type="match status" value="1"/>
</dbReference>
<evidence type="ECO:0000313" key="8">
    <source>
        <dbReference type="EMBL" id="PIK34826.1"/>
    </source>
</evidence>
<protein>
    <submittedName>
        <fullName evidence="8">Putative ATP-dependent RNA helicase DHX34</fullName>
    </submittedName>
</protein>
<dbReference type="GO" id="GO:0004386">
    <property type="term" value="F:helicase activity"/>
    <property type="evidence" value="ECO:0007669"/>
    <property type="project" value="UniProtKB-KW"/>
</dbReference>
<evidence type="ECO:0000256" key="2">
    <source>
        <dbReference type="ARBA" id="ARBA00022801"/>
    </source>
</evidence>
<dbReference type="OrthoDB" id="10253254at2759"/>
<feature type="compositionally biased region" description="Basic residues" evidence="5">
    <location>
        <begin position="834"/>
        <end position="850"/>
    </location>
</feature>
<evidence type="ECO:0000313" key="9">
    <source>
        <dbReference type="Proteomes" id="UP000230750"/>
    </source>
</evidence>
<dbReference type="Gene3D" id="1.20.120.1080">
    <property type="match status" value="1"/>
</dbReference>
<dbReference type="Pfam" id="PF00270">
    <property type="entry name" value="DEAD"/>
    <property type="match status" value="1"/>
</dbReference>
<keyword evidence="9" id="KW-1185">Reference proteome</keyword>
<feature type="region of interest" description="Disordered" evidence="5">
    <location>
        <begin position="1113"/>
        <end position="1140"/>
    </location>
</feature>
<feature type="region of interest" description="Disordered" evidence="5">
    <location>
        <begin position="1"/>
        <end position="63"/>
    </location>
</feature>
<dbReference type="PANTHER" id="PTHR18934">
    <property type="entry name" value="ATP-DEPENDENT RNA HELICASE"/>
    <property type="match status" value="1"/>
</dbReference>
<dbReference type="InterPro" id="IPR011545">
    <property type="entry name" value="DEAD/DEAH_box_helicase_dom"/>
</dbReference>
<dbReference type="InterPro" id="IPR056382">
    <property type="entry name" value="DHX34_Znf-C2H2"/>
</dbReference>
<dbReference type="PANTHER" id="PTHR18934:SF221">
    <property type="entry name" value="ATP-DEPENDENT RNA HELICASE DHX34-RELATED"/>
    <property type="match status" value="1"/>
</dbReference>
<reference evidence="8 9" key="1">
    <citation type="journal article" date="2017" name="PLoS Biol.">
        <title>The sea cucumber genome provides insights into morphological evolution and visceral regeneration.</title>
        <authorList>
            <person name="Zhang X."/>
            <person name="Sun L."/>
            <person name="Yuan J."/>
            <person name="Sun Y."/>
            <person name="Gao Y."/>
            <person name="Zhang L."/>
            <person name="Li S."/>
            <person name="Dai H."/>
            <person name="Hamel J.F."/>
            <person name="Liu C."/>
            <person name="Yu Y."/>
            <person name="Liu S."/>
            <person name="Lin W."/>
            <person name="Guo K."/>
            <person name="Jin S."/>
            <person name="Xu P."/>
            <person name="Storey K.B."/>
            <person name="Huan P."/>
            <person name="Zhang T."/>
            <person name="Zhou Y."/>
            <person name="Zhang J."/>
            <person name="Lin C."/>
            <person name="Li X."/>
            <person name="Xing L."/>
            <person name="Huo D."/>
            <person name="Sun M."/>
            <person name="Wang L."/>
            <person name="Mercier A."/>
            <person name="Li F."/>
            <person name="Yang H."/>
            <person name="Xiang J."/>
        </authorList>
    </citation>
    <scope>NUCLEOTIDE SEQUENCE [LARGE SCALE GENOMIC DNA]</scope>
    <source>
        <strain evidence="8">Shaxun</strain>
        <tissue evidence="8">Muscle</tissue>
    </source>
</reference>
<feature type="region of interest" description="Disordered" evidence="5">
    <location>
        <begin position="813"/>
        <end position="850"/>
    </location>
</feature>
<dbReference type="Pfam" id="PF21010">
    <property type="entry name" value="HA2_C"/>
    <property type="match status" value="1"/>
</dbReference>
<dbReference type="CDD" id="cd17979">
    <property type="entry name" value="DEXHc_DHX34"/>
    <property type="match status" value="1"/>
</dbReference>
<dbReference type="InterPro" id="IPR014001">
    <property type="entry name" value="Helicase_ATP-bd"/>
</dbReference>
<feature type="compositionally biased region" description="Basic residues" evidence="5">
    <location>
        <begin position="1"/>
        <end position="12"/>
    </location>
</feature>